<gene>
    <name evidence="2" type="ORF">GWK47_036400</name>
</gene>
<dbReference type="AlphaFoldDB" id="A0A8J4YE98"/>
<feature type="compositionally biased region" description="Polar residues" evidence="1">
    <location>
        <begin position="123"/>
        <end position="140"/>
    </location>
</feature>
<protein>
    <submittedName>
        <fullName evidence="2">Uncharacterized protein</fullName>
    </submittedName>
</protein>
<keyword evidence="3" id="KW-1185">Reference proteome</keyword>
<organism evidence="2 3">
    <name type="scientific">Chionoecetes opilio</name>
    <name type="common">Atlantic snow crab</name>
    <name type="synonym">Cancer opilio</name>
    <dbReference type="NCBI Taxonomy" id="41210"/>
    <lineage>
        <taxon>Eukaryota</taxon>
        <taxon>Metazoa</taxon>
        <taxon>Ecdysozoa</taxon>
        <taxon>Arthropoda</taxon>
        <taxon>Crustacea</taxon>
        <taxon>Multicrustacea</taxon>
        <taxon>Malacostraca</taxon>
        <taxon>Eumalacostraca</taxon>
        <taxon>Eucarida</taxon>
        <taxon>Decapoda</taxon>
        <taxon>Pleocyemata</taxon>
        <taxon>Brachyura</taxon>
        <taxon>Eubrachyura</taxon>
        <taxon>Majoidea</taxon>
        <taxon>Majidae</taxon>
        <taxon>Chionoecetes</taxon>
    </lineage>
</organism>
<proteinExistence type="predicted"/>
<accession>A0A8J4YE98</accession>
<feature type="compositionally biased region" description="Basic and acidic residues" evidence="1">
    <location>
        <begin position="188"/>
        <end position="201"/>
    </location>
</feature>
<comment type="caution">
    <text evidence="2">The sequence shown here is derived from an EMBL/GenBank/DDBJ whole genome shotgun (WGS) entry which is preliminary data.</text>
</comment>
<evidence type="ECO:0000313" key="3">
    <source>
        <dbReference type="Proteomes" id="UP000770661"/>
    </source>
</evidence>
<reference evidence="2" key="1">
    <citation type="submission" date="2020-07" db="EMBL/GenBank/DDBJ databases">
        <title>The High-quality genome of the commercially important snow crab, Chionoecetes opilio.</title>
        <authorList>
            <person name="Jeong J.-H."/>
            <person name="Ryu S."/>
        </authorList>
    </citation>
    <scope>NUCLEOTIDE SEQUENCE</scope>
    <source>
        <strain evidence="2">MADBK_172401_WGS</strain>
        <tissue evidence="2">Digestive gland</tissue>
    </source>
</reference>
<evidence type="ECO:0000256" key="1">
    <source>
        <dbReference type="SAM" id="MobiDB-lite"/>
    </source>
</evidence>
<name>A0A8J4YE98_CHIOP</name>
<dbReference type="Proteomes" id="UP000770661">
    <property type="component" value="Unassembled WGS sequence"/>
</dbReference>
<sequence length="458" mass="52479">MLSILLTNASARSQICVHPGSFSYPVRRACPSMMMTVSLANLDSINPKLVIVNRVTCWVQTDKILDDFWMFFDALCGTLHSLIVVRRIQPIQRKGPLRLLMQTYFATNPPHIALIQNQTRWRNHATQSKEPVSPPDSRSSPGGLPRGTCHQMYSWRTSRTLPQYQLGETYRAPTETFLQRKPFYSSRRGQETMWDGKKNHDFTSSPNSSMMMDKVTKGIGRGPRPKPCPTDTTSTHTHHPVLILHRDATIVASTTIIKGNCRFDHRLRVTKTLVIFGVVRQRLPQKTLGIIRFRPPVAQTPHMAHFWNQVDQGKLLSWQRTNEKIFLRVTFRLVWAIKRESDIEKCIIFGSAGLGRCPPPRIVDHAEARARFRASLNRRPPHTIRGFAREAPVPVEFLKEGRVFEAQSGLSYSKATYGRDSRNFTEDKVVEDHKFYRKCYSNISFRPTLSPPDTTKLT</sequence>
<evidence type="ECO:0000313" key="2">
    <source>
        <dbReference type="EMBL" id="KAG0726505.1"/>
    </source>
</evidence>
<feature type="region of interest" description="Disordered" evidence="1">
    <location>
        <begin position="123"/>
        <end position="149"/>
    </location>
</feature>
<dbReference type="EMBL" id="JACEEZ010004307">
    <property type="protein sequence ID" value="KAG0726505.1"/>
    <property type="molecule type" value="Genomic_DNA"/>
</dbReference>
<feature type="region of interest" description="Disordered" evidence="1">
    <location>
        <begin position="188"/>
        <end position="210"/>
    </location>
</feature>